<dbReference type="GO" id="GO:0000166">
    <property type="term" value="F:nucleotide binding"/>
    <property type="evidence" value="ECO:0007669"/>
    <property type="project" value="InterPro"/>
</dbReference>
<accession>A0A4D6XCS8</accession>
<dbReference type="PANTHER" id="PTHR43708">
    <property type="entry name" value="CONSERVED EXPRESSED OXIDOREDUCTASE (EUROFUNG)"/>
    <property type="match status" value="1"/>
</dbReference>
<dbReference type="InterPro" id="IPR000683">
    <property type="entry name" value="Gfo/Idh/MocA-like_OxRdtase_N"/>
</dbReference>
<name>A0A4D6XCS8_PSEPU</name>
<dbReference type="PANTHER" id="PTHR43708:SF3">
    <property type="entry name" value="OXIDOREDUCTASE"/>
    <property type="match status" value="1"/>
</dbReference>
<dbReference type="Pfam" id="PF01408">
    <property type="entry name" value="GFO_IDH_MocA"/>
    <property type="match status" value="1"/>
</dbReference>
<dbReference type="AlphaFoldDB" id="A0A4D6XCS8"/>
<evidence type="ECO:0000313" key="3">
    <source>
        <dbReference type="EMBL" id="QCI13514.1"/>
    </source>
</evidence>
<reference evidence="4" key="1">
    <citation type="submission" date="2019-04" db="EMBL/GenBank/DDBJ databases">
        <title>Genome sequence of Pseudomonas putida 1290, an auxin catabolizing strain.</title>
        <authorList>
            <person name="Laird T.S."/>
            <person name="Leveau J.H.J."/>
        </authorList>
    </citation>
    <scope>NUCLEOTIDE SEQUENCE [LARGE SCALE GENOMIC DNA]</scope>
    <source>
        <strain evidence="4">1290</strain>
    </source>
</reference>
<proteinExistence type="predicted"/>
<dbReference type="Pfam" id="PF22725">
    <property type="entry name" value="GFO_IDH_MocA_C3"/>
    <property type="match status" value="1"/>
</dbReference>
<evidence type="ECO:0000259" key="1">
    <source>
        <dbReference type="Pfam" id="PF01408"/>
    </source>
</evidence>
<dbReference type="InterPro" id="IPR051317">
    <property type="entry name" value="Gfo/Idh/MocA_oxidoreduct"/>
</dbReference>
<dbReference type="RefSeq" id="WP_136915633.1">
    <property type="nucleotide sequence ID" value="NZ_CP039371.1"/>
</dbReference>
<organism evidence="3 4">
    <name type="scientific">Pseudomonas putida</name>
    <name type="common">Arthrobacter siderocapsulatus</name>
    <dbReference type="NCBI Taxonomy" id="303"/>
    <lineage>
        <taxon>Bacteria</taxon>
        <taxon>Pseudomonadati</taxon>
        <taxon>Pseudomonadota</taxon>
        <taxon>Gammaproteobacteria</taxon>
        <taxon>Pseudomonadales</taxon>
        <taxon>Pseudomonadaceae</taxon>
        <taxon>Pseudomonas</taxon>
    </lineage>
</organism>
<dbReference type="InterPro" id="IPR036291">
    <property type="entry name" value="NAD(P)-bd_dom_sf"/>
</dbReference>
<gene>
    <name evidence="3" type="ORF">E6B08_20090</name>
</gene>
<dbReference type="SUPFAM" id="SSF55347">
    <property type="entry name" value="Glyceraldehyde-3-phosphate dehydrogenase-like, C-terminal domain"/>
    <property type="match status" value="1"/>
</dbReference>
<evidence type="ECO:0000259" key="2">
    <source>
        <dbReference type="Pfam" id="PF22725"/>
    </source>
</evidence>
<dbReference type="Gene3D" id="3.40.50.720">
    <property type="entry name" value="NAD(P)-binding Rossmann-like Domain"/>
    <property type="match status" value="1"/>
</dbReference>
<evidence type="ECO:0000313" key="4">
    <source>
        <dbReference type="Proteomes" id="UP000298551"/>
    </source>
</evidence>
<dbReference type="OrthoDB" id="9781031at2"/>
<dbReference type="Proteomes" id="UP000298551">
    <property type="component" value="Chromosome"/>
</dbReference>
<dbReference type="Gene3D" id="3.30.360.10">
    <property type="entry name" value="Dihydrodipicolinate Reductase, domain 2"/>
    <property type="match status" value="1"/>
</dbReference>
<dbReference type="InterPro" id="IPR055170">
    <property type="entry name" value="GFO_IDH_MocA-like_dom"/>
</dbReference>
<sequence length="371" mass="40226">MTRVVILGAGMIAEVHRRAALAAGAHIVGVMASNAARTQSAADRWGVPPVLSLQDLKEVAADVVHVCSPNALHLEHVKAAITAGAHVICEKPLATRVTDAESLQLLSVQRRRVGTVPFVYRYHPLVRELRARVHDGEFGRWQLLHGSYLQDWMLSPRVSNWRVDARNGGPSRAFADIGSHWCDLMEFVTGERIASVMASFSVTVAERPVSSAVSFTHGDPVEPVMTVNTEDAASVMFRTESGVLGAVVISQVSAGRKNRLWFEFDGAQKSAVFDQENPETVWLGSQTSNTILARDPGQGSADARRLSSLPAGHAQGYAQCFEHFVADTYAAINGEVREGLPTFVDGLRAARIAEAVIESARSEQWVAVSRV</sequence>
<dbReference type="SUPFAM" id="SSF51735">
    <property type="entry name" value="NAD(P)-binding Rossmann-fold domains"/>
    <property type="match status" value="1"/>
</dbReference>
<feature type="domain" description="Gfo/Idh/MocA-like oxidoreductase N-terminal" evidence="1">
    <location>
        <begin position="3"/>
        <end position="111"/>
    </location>
</feature>
<protein>
    <submittedName>
        <fullName evidence="3">Gfo/Idh/MocA family oxidoreductase</fullName>
    </submittedName>
</protein>
<dbReference type="EMBL" id="CP039371">
    <property type="protein sequence ID" value="QCI13514.1"/>
    <property type="molecule type" value="Genomic_DNA"/>
</dbReference>
<feature type="domain" description="GFO/IDH/MocA-like oxidoreductase" evidence="2">
    <location>
        <begin position="126"/>
        <end position="270"/>
    </location>
</feature>